<dbReference type="Proteomes" id="UP001307889">
    <property type="component" value="Chromosome 4"/>
</dbReference>
<keyword evidence="17" id="KW-1185">Reference proteome</keyword>
<accession>A0ABN7AMN7</accession>
<keyword evidence="13 15" id="KW-0694">RNA-binding</keyword>
<keyword evidence="9" id="KW-0479">Metal-binding</keyword>
<evidence type="ECO:0000256" key="3">
    <source>
        <dbReference type="ARBA" id="ARBA00022553"/>
    </source>
</evidence>
<dbReference type="SUPFAM" id="SSF53335">
    <property type="entry name" value="S-adenosyl-L-methionine-dependent methyltransferases"/>
    <property type="match status" value="1"/>
</dbReference>
<evidence type="ECO:0000256" key="4">
    <source>
        <dbReference type="ARBA" id="ARBA00022555"/>
    </source>
</evidence>
<dbReference type="Pfam" id="PF02005">
    <property type="entry name" value="TRM"/>
    <property type="match status" value="1"/>
</dbReference>
<evidence type="ECO:0000256" key="1">
    <source>
        <dbReference type="ARBA" id="ARBA00004604"/>
    </source>
</evidence>
<reference evidence="16 17" key="1">
    <citation type="submission" date="2023-09" db="EMBL/GenBank/DDBJ databases">
        <title>Nesidiocoris tenuis whole genome shotgun sequence.</title>
        <authorList>
            <person name="Shibata T."/>
            <person name="Shimoda M."/>
            <person name="Kobayashi T."/>
            <person name="Uehara T."/>
        </authorList>
    </citation>
    <scope>NUCLEOTIDE SEQUENCE [LARGE SCALE GENOMIC DNA]</scope>
    <source>
        <strain evidence="16 17">Japan</strain>
    </source>
</reference>
<evidence type="ECO:0000256" key="6">
    <source>
        <dbReference type="ARBA" id="ARBA00022679"/>
    </source>
</evidence>
<keyword evidence="2" id="KW-1017">Isopeptide bond</keyword>
<comment type="similarity">
    <text evidence="15">Belongs to the class I-like SAM-binding methyltransferase superfamily. Trm1 family.</text>
</comment>
<evidence type="ECO:0000256" key="14">
    <source>
        <dbReference type="ARBA" id="ARBA00023242"/>
    </source>
</evidence>
<evidence type="ECO:0000256" key="15">
    <source>
        <dbReference type="PROSITE-ProRule" id="PRU00958"/>
    </source>
</evidence>
<dbReference type="InterPro" id="IPR002905">
    <property type="entry name" value="Trm1"/>
</dbReference>
<evidence type="ECO:0000256" key="2">
    <source>
        <dbReference type="ARBA" id="ARBA00022499"/>
    </source>
</evidence>
<dbReference type="Gene3D" id="3.30.56.70">
    <property type="entry name" value="N2,N2-dimethylguanosine tRNA methyltransferase, C-terminal domain"/>
    <property type="match status" value="1"/>
</dbReference>
<dbReference type="PANTHER" id="PTHR10631">
    <property type="entry name" value="N 2 ,N 2 -DIMETHYLGUANOSINE TRNA METHYLTRANSFERASE"/>
    <property type="match status" value="1"/>
</dbReference>
<name>A0ABN7AMN7_9HEMI</name>
<keyword evidence="12" id="KW-0832">Ubl conjugation</keyword>
<evidence type="ECO:0000256" key="10">
    <source>
        <dbReference type="ARBA" id="ARBA00022771"/>
    </source>
</evidence>
<evidence type="ECO:0000256" key="5">
    <source>
        <dbReference type="ARBA" id="ARBA00022603"/>
    </source>
</evidence>
<evidence type="ECO:0000256" key="8">
    <source>
        <dbReference type="ARBA" id="ARBA00022694"/>
    </source>
</evidence>
<protein>
    <submittedName>
        <fullName evidence="16">tRNA methyltransferase 1 homolog (S. cerevisiae)-like</fullName>
    </submittedName>
</protein>
<keyword evidence="3" id="KW-0597">Phosphoprotein</keyword>
<keyword evidence="8 15" id="KW-0819">tRNA processing</keyword>
<proteinExistence type="inferred from homology"/>
<comment type="subcellular location">
    <subcellularLocation>
        <location evidence="1">Nucleus</location>
        <location evidence="1">Nucleolus</location>
    </subcellularLocation>
</comment>
<evidence type="ECO:0000256" key="11">
    <source>
        <dbReference type="ARBA" id="ARBA00022833"/>
    </source>
</evidence>
<dbReference type="PROSITE" id="PS51626">
    <property type="entry name" value="SAM_MT_TRM1"/>
    <property type="match status" value="1"/>
</dbReference>
<keyword evidence="5 15" id="KW-0489">Methyltransferase</keyword>
<organism evidence="16 17">
    <name type="scientific">Nesidiocoris tenuis</name>
    <dbReference type="NCBI Taxonomy" id="355587"/>
    <lineage>
        <taxon>Eukaryota</taxon>
        <taxon>Metazoa</taxon>
        <taxon>Ecdysozoa</taxon>
        <taxon>Arthropoda</taxon>
        <taxon>Hexapoda</taxon>
        <taxon>Insecta</taxon>
        <taxon>Pterygota</taxon>
        <taxon>Neoptera</taxon>
        <taxon>Paraneoptera</taxon>
        <taxon>Hemiptera</taxon>
        <taxon>Heteroptera</taxon>
        <taxon>Panheteroptera</taxon>
        <taxon>Cimicomorpha</taxon>
        <taxon>Miridae</taxon>
        <taxon>Dicyphina</taxon>
        <taxon>Nesidiocoris</taxon>
    </lineage>
</organism>
<keyword evidence="7 15" id="KW-0949">S-adenosyl-L-methionine</keyword>
<evidence type="ECO:0000256" key="9">
    <source>
        <dbReference type="ARBA" id="ARBA00022723"/>
    </source>
</evidence>
<evidence type="ECO:0000256" key="12">
    <source>
        <dbReference type="ARBA" id="ARBA00022843"/>
    </source>
</evidence>
<dbReference type="Gene3D" id="3.40.50.150">
    <property type="entry name" value="Vaccinia Virus protein VP39"/>
    <property type="match status" value="1"/>
</dbReference>
<sequence length="389" mass="43357">MYLSRSLVLAVLEEYVESGLSKSKPARCLDLLAGPGINGLLWAKRLARRVEVILNCSKASAEIVERNLQRNSLVAEIETKDPCALLHERGYNFVYIDCVGEGCIYFDAVFRNLARNGVVIFTGKDDSLLHGGSYDAAMRKYGGRIIRTHYARELGIRLFLGALARAAIRYNKMINVLFCTIHKNSFTVAVMAEKGCDSVDQYMNKLRLLKHCNVCEERAFYPFHNGFPVDGKSVNLGCDCALNNKPNNAMEISGAATVAESSHELGPLWAGDIFDASFIEKLIDNKRSDDPKVVYTLKCMLEEARCVSNGNVKISAGSPPFYYNLHKHHPKIAQQCKLSKVIVLLRNLGYRASSTHFDPLAVRTDARAKIICQIMESEAKKSADKMDTF</sequence>
<evidence type="ECO:0000256" key="7">
    <source>
        <dbReference type="ARBA" id="ARBA00022691"/>
    </source>
</evidence>
<keyword evidence="6 15" id="KW-0808">Transferase</keyword>
<evidence type="ECO:0000313" key="17">
    <source>
        <dbReference type="Proteomes" id="UP001307889"/>
    </source>
</evidence>
<keyword evidence="14" id="KW-0539">Nucleus</keyword>
<evidence type="ECO:0000256" key="13">
    <source>
        <dbReference type="ARBA" id="ARBA00022884"/>
    </source>
</evidence>
<dbReference type="InterPro" id="IPR042296">
    <property type="entry name" value="tRNA_met_Trm1_C"/>
</dbReference>
<dbReference type="InterPro" id="IPR029063">
    <property type="entry name" value="SAM-dependent_MTases_sf"/>
</dbReference>
<dbReference type="PANTHER" id="PTHR10631:SF1">
    <property type="entry name" value="TRMT1-LIKE PROTEIN"/>
    <property type="match status" value="1"/>
</dbReference>
<keyword evidence="10" id="KW-0863">Zinc-finger</keyword>
<gene>
    <name evidence="16" type="ORF">NTJ_06127</name>
</gene>
<keyword evidence="4 15" id="KW-0820">tRNA-binding</keyword>
<evidence type="ECO:0000313" key="16">
    <source>
        <dbReference type="EMBL" id="BES93318.1"/>
    </source>
</evidence>
<keyword evidence="11" id="KW-0862">Zinc</keyword>
<dbReference type="EMBL" id="AP028912">
    <property type="protein sequence ID" value="BES93318.1"/>
    <property type="molecule type" value="Genomic_DNA"/>
</dbReference>